<evidence type="ECO:0000256" key="4">
    <source>
        <dbReference type="SAM" id="MobiDB-lite"/>
    </source>
</evidence>
<dbReference type="PANTHER" id="PTHR23104:SF1">
    <property type="entry name" value="EF-HAND DOMAIN-CONTAINING PROTEIN"/>
    <property type="match status" value="1"/>
</dbReference>
<protein>
    <recommendedName>
        <fullName evidence="6">EF-hand domain-containing protein</fullName>
    </recommendedName>
</protein>
<dbReference type="InterPro" id="IPR002048">
    <property type="entry name" value="EF_hand_dom"/>
</dbReference>
<dbReference type="AlphaFoldDB" id="A0AAV1J3M3"/>
<sequence length="174" mass="19689">MWIEALTILFFSGMSSSMRRGPHHPSGHGVAQTHSHYTPRGTEKLTQESKLLHDTKHIEEDVRELTPEILANMSPEELEFHYFTAHDFDRNSMLDGLEMLKAVYHTLEHESHTDLDSPIEPEANNLDAYIAIVDKTLETDDTDGDGFVSYAEYRAARLNNPSERTPRVVAPGSI</sequence>
<keyword evidence="2" id="KW-0677">Repeat</keyword>
<dbReference type="PROSITE" id="PS00018">
    <property type="entry name" value="EF_HAND_1"/>
    <property type="match status" value="1"/>
</dbReference>
<dbReference type="InterPro" id="IPR052110">
    <property type="entry name" value="MCFD2-like"/>
</dbReference>
<evidence type="ECO:0000313" key="8">
    <source>
        <dbReference type="Proteomes" id="UP001497472"/>
    </source>
</evidence>
<name>A0AAV1J3M3_9NEOP</name>
<keyword evidence="3" id="KW-0106">Calcium</keyword>
<evidence type="ECO:0000256" key="3">
    <source>
        <dbReference type="ARBA" id="ARBA00022837"/>
    </source>
</evidence>
<evidence type="ECO:0000256" key="5">
    <source>
        <dbReference type="SAM" id="SignalP"/>
    </source>
</evidence>
<evidence type="ECO:0000256" key="2">
    <source>
        <dbReference type="ARBA" id="ARBA00022737"/>
    </source>
</evidence>
<gene>
    <name evidence="7" type="ORF">LNINA_LOCUS2860</name>
</gene>
<comment type="caution">
    <text evidence="7">The sequence shown here is derived from an EMBL/GenBank/DDBJ whole genome shotgun (WGS) entry which is preliminary data.</text>
</comment>
<dbReference type="PROSITE" id="PS50222">
    <property type="entry name" value="EF_HAND_2"/>
    <property type="match status" value="1"/>
</dbReference>
<dbReference type="InterPro" id="IPR018247">
    <property type="entry name" value="EF_Hand_1_Ca_BS"/>
</dbReference>
<evidence type="ECO:0000259" key="6">
    <source>
        <dbReference type="PROSITE" id="PS50222"/>
    </source>
</evidence>
<dbReference type="GO" id="GO:0005509">
    <property type="term" value="F:calcium ion binding"/>
    <property type="evidence" value="ECO:0007669"/>
    <property type="project" value="InterPro"/>
</dbReference>
<keyword evidence="1 5" id="KW-0732">Signal</keyword>
<keyword evidence="8" id="KW-1185">Reference proteome</keyword>
<proteinExistence type="predicted"/>
<feature type="region of interest" description="Disordered" evidence="4">
    <location>
        <begin position="20"/>
        <end position="47"/>
    </location>
</feature>
<dbReference type="PANTHER" id="PTHR23104">
    <property type="entry name" value="MULTIPLE COAGULATION FACTOR DEFICIENCY PROTEIN 2 NEURAL STEM CELL DERIVED NEURONAL SURVIVAL PROTEIN"/>
    <property type="match status" value="1"/>
</dbReference>
<feature type="chain" id="PRO_5043707289" description="EF-hand domain-containing protein" evidence="5">
    <location>
        <begin position="18"/>
        <end position="174"/>
    </location>
</feature>
<reference evidence="7 8" key="1">
    <citation type="submission" date="2023-11" db="EMBL/GenBank/DDBJ databases">
        <authorList>
            <person name="Okamura Y."/>
        </authorList>
    </citation>
    <scope>NUCLEOTIDE SEQUENCE [LARGE SCALE GENOMIC DNA]</scope>
</reference>
<dbReference type="EMBL" id="CAVLEF010000004">
    <property type="protein sequence ID" value="CAK1543019.1"/>
    <property type="molecule type" value="Genomic_DNA"/>
</dbReference>
<dbReference type="Proteomes" id="UP001497472">
    <property type="component" value="Unassembled WGS sequence"/>
</dbReference>
<feature type="signal peptide" evidence="5">
    <location>
        <begin position="1"/>
        <end position="17"/>
    </location>
</feature>
<accession>A0AAV1J3M3</accession>
<evidence type="ECO:0000256" key="1">
    <source>
        <dbReference type="ARBA" id="ARBA00022729"/>
    </source>
</evidence>
<dbReference type="SUPFAM" id="SSF47473">
    <property type="entry name" value="EF-hand"/>
    <property type="match status" value="1"/>
</dbReference>
<dbReference type="Gene3D" id="1.10.238.10">
    <property type="entry name" value="EF-hand"/>
    <property type="match status" value="1"/>
</dbReference>
<organism evidence="7 8">
    <name type="scientific">Leptosia nina</name>
    <dbReference type="NCBI Taxonomy" id="320188"/>
    <lineage>
        <taxon>Eukaryota</taxon>
        <taxon>Metazoa</taxon>
        <taxon>Ecdysozoa</taxon>
        <taxon>Arthropoda</taxon>
        <taxon>Hexapoda</taxon>
        <taxon>Insecta</taxon>
        <taxon>Pterygota</taxon>
        <taxon>Neoptera</taxon>
        <taxon>Endopterygota</taxon>
        <taxon>Lepidoptera</taxon>
        <taxon>Glossata</taxon>
        <taxon>Ditrysia</taxon>
        <taxon>Papilionoidea</taxon>
        <taxon>Pieridae</taxon>
        <taxon>Pierinae</taxon>
        <taxon>Leptosia</taxon>
    </lineage>
</organism>
<evidence type="ECO:0000313" key="7">
    <source>
        <dbReference type="EMBL" id="CAK1543019.1"/>
    </source>
</evidence>
<feature type="domain" description="EF-hand" evidence="6">
    <location>
        <begin position="128"/>
        <end position="163"/>
    </location>
</feature>
<dbReference type="InterPro" id="IPR011992">
    <property type="entry name" value="EF-hand-dom_pair"/>
</dbReference>